<comment type="caution">
    <text evidence="1">The sequence shown here is derived from an EMBL/GenBank/DDBJ whole genome shotgun (WGS) entry which is preliminary data.</text>
</comment>
<evidence type="ECO:0000313" key="2">
    <source>
        <dbReference type="Proteomes" id="UP001166093"/>
    </source>
</evidence>
<accession>A0ABS2Y006</accession>
<evidence type="ECO:0000313" key="1">
    <source>
        <dbReference type="EMBL" id="MBN3279439.1"/>
    </source>
</evidence>
<sequence>MACKKVLRSSAAADDNIKALEASYLVSYRVAKSGKPHTIAKELILPAAADMVSTMLGEKAQKVIQLVPLSNNTVPMVNFIKARPLNSRIFSDLCNEMGSKHVNLLLHTEVRWLSRGKALARFFELHSEVKVFFTDHPFPLSHCLHDTDSLSRLGYLSDIFSRLNKLNLGLPGLSATIFNVQDKIEAMIKKLEF</sequence>
<dbReference type="PANTHER" id="PTHR45913">
    <property type="entry name" value="EPM2A-INTERACTING PROTEIN 1"/>
    <property type="match status" value="1"/>
</dbReference>
<keyword evidence="2" id="KW-1185">Reference proteome</keyword>
<dbReference type="Proteomes" id="UP001166093">
    <property type="component" value="Unassembled WGS sequence"/>
</dbReference>
<proteinExistence type="predicted"/>
<reference evidence="1" key="1">
    <citation type="journal article" date="2021" name="Cell">
        <title>Tracing the genetic footprints of vertebrate landing in non-teleost ray-finned fishes.</title>
        <authorList>
            <person name="Bi X."/>
            <person name="Wang K."/>
            <person name="Yang L."/>
            <person name="Pan H."/>
            <person name="Jiang H."/>
            <person name="Wei Q."/>
            <person name="Fang M."/>
            <person name="Yu H."/>
            <person name="Zhu C."/>
            <person name="Cai Y."/>
            <person name="He Y."/>
            <person name="Gan X."/>
            <person name="Zeng H."/>
            <person name="Yu D."/>
            <person name="Zhu Y."/>
            <person name="Jiang H."/>
            <person name="Qiu Q."/>
            <person name="Yang H."/>
            <person name="Zhang Y.E."/>
            <person name="Wang W."/>
            <person name="Zhu M."/>
            <person name="He S."/>
            <person name="Zhang G."/>
        </authorList>
    </citation>
    <scope>NUCLEOTIDE SEQUENCE</scope>
    <source>
        <strain evidence="1">Pddl_001</strain>
    </source>
</reference>
<gene>
    <name evidence="1" type="primary">Zbed5_12</name>
    <name evidence="1" type="ORF">GTO93_0016477</name>
</gene>
<dbReference type="EMBL" id="JAAWVQ010089485">
    <property type="protein sequence ID" value="MBN3279439.1"/>
    <property type="molecule type" value="Genomic_DNA"/>
</dbReference>
<organism evidence="1 2">
    <name type="scientific">Polyodon spathula</name>
    <name type="common">North American paddlefish</name>
    <name type="synonym">Squalus spathula</name>
    <dbReference type="NCBI Taxonomy" id="7913"/>
    <lineage>
        <taxon>Eukaryota</taxon>
        <taxon>Metazoa</taxon>
        <taxon>Chordata</taxon>
        <taxon>Craniata</taxon>
        <taxon>Vertebrata</taxon>
        <taxon>Euteleostomi</taxon>
        <taxon>Actinopterygii</taxon>
        <taxon>Chondrostei</taxon>
        <taxon>Acipenseriformes</taxon>
        <taxon>Polyodontidae</taxon>
        <taxon>Polyodon</taxon>
    </lineage>
</organism>
<dbReference type="PANTHER" id="PTHR45913:SF19">
    <property type="entry name" value="LOW QUALITY PROTEIN: ZINC FINGER BED DOMAIN-CONTAINING PROTEIN 5-LIKE"/>
    <property type="match status" value="1"/>
</dbReference>
<feature type="non-terminal residue" evidence="1">
    <location>
        <position position="1"/>
    </location>
</feature>
<name>A0ABS2Y006_POLSP</name>
<feature type="non-terminal residue" evidence="1">
    <location>
        <position position="193"/>
    </location>
</feature>
<protein>
    <submittedName>
        <fullName evidence="1">ZBED5 protein</fullName>
    </submittedName>
</protein>